<evidence type="ECO:0000313" key="3">
    <source>
        <dbReference type="Proteomes" id="UP001370758"/>
    </source>
</evidence>
<protein>
    <submittedName>
        <fullName evidence="2">Uncharacterized protein</fullName>
    </submittedName>
</protein>
<feature type="signal peptide" evidence="1">
    <location>
        <begin position="1"/>
        <end position="18"/>
    </location>
</feature>
<keyword evidence="3" id="KW-1185">Reference proteome</keyword>
<accession>A0AAV9WAF6</accession>
<reference evidence="2 3" key="1">
    <citation type="submission" date="2023-08" db="EMBL/GenBank/DDBJ databases">
        <authorList>
            <person name="Palmer J.M."/>
        </authorList>
    </citation>
    <scope>NUCLEOTIDE SEQUENCE [LARGE SCALE GENOMIC DNA]</scope>
    <source>
        <strain evidence="2 3">TWF481</strain>
    </source>
</reference>
<dbReference type="EMBL" id="JAVHJL010000006">
    <property type="protein sequence ID" value="KAK6501901.1"/>
    <property type="molecule type" value="Genomic_DNA"/>
</dbReference>
<evidence type="ECO:0000256" key="1">
    <source>
        <dbReference type="SAM" id="SignalP"/>
    </source>
</evidence>
<name>A0AAV9WAF6_9PEZI</name>
<sequence>MHIWKFITVLGLTGTTLAVPNAIPEPQSAKKCSVYLTLTSTITIAPTITIPVAITAIDRTVNCGACVLILRTKTIRTTIQRVPAGRAIRTVLRRSTATIRQPVCRTQA</sequence>
<gene>
    <name evidence="2" type="ORF">TWF481_009720</name>
</gene>
<dbReference type="AlphaFoldDB" id="A0AAV9WAF6"/>
<dbReference type="Proteomes" id="UP001370758">
    <property type="component" value="Unassembled WGS sequence"/>
</dbReference>
<feature type="chain" id="PRO_5043552896" evidence="1">
    <location>
        <begin position="19"/>
        <end position="108"/>
    </location>
</feature>
<organism evidence="2 3">
    <name type="scientific">Arthrobotrys musiformis</name>
    <dbReference type="NCBI Taxonomy" id="47236"/>
    <lineage>
        <taxon>Eukaryota</taxon>
        <taxon>Fungi</taxon>
        <taxon>Dikarya</taxon>
        <taxon>Ascomycota</taxon>
        <taxon>Pezizomycotina</taxon>
        <taxon>Orbiliomycetes</taxon>
        <taxon>Orbiliales</taxon>
        <taxon>Orbiliaceae</taxon>
        <taxon>Arthrobotrys</taxon>
    </lineage>
</organism>
<proteinExistence type="predicted"/>
<comment type="caution">
    <text evidence="2">The sequence shown here is derived from an EMBL/GenBank/DDBJ whole genome shotgun (WGS) entry which is preliminary data.</text>
</comment>
<keyword evidence="1" id="KW-0732">Signal</keyword>
<evidence type="ECO:0000313" key="2">
    <source>
        <dbReference type="EMBL" id="KAK6501901.1"/>
    </source>
</evidence>